<dbReference type="InterPro" id="IPR013424">
    <property type="entry name" value="Ice-binding_C"/>
</dbReference>
<protein>
    <recommendedName>
        <fullName evidence="1">Ice-binding protein C-terminal domain-containing protein</fullName>
    </recommendedName>
</protein>
<organism evidence="2 3">
    <name type="scientific">Povalibacter uvarum</name>
    <dbReference type="NCBI Taxonomy" id="732238"/>
    <lineage>
        <taxon>Bacteria</taxon>
        <taxon>Pseudomonadati</taxon>
        <taxon>Pseudomonadota</taxon>
        <taxon>Gammaproteobacteria</taxon>
        <taxon>Steroidobacterales</taxon>
        <taxon>Steroidobacteraceae</taxon>
        <taxon>Povalibacter</taxon>
    </lineage>
</organism>
<dbReference type="Proteomes" id="UP000588068">
    <property type="component" value="Unassembled WGS sequence"/>
</dbReference>
<evidence type="ECO:0000313" key="3">
    <source>
        <dbReference type="Proteomes" id="UP000588068"/>
    </source>
</evidence>
<sequence>MFRFALALVASLLPAMTLAIPITYEFNAKLVDILHGTGEPLPIASIHGYVTFESDAELSYSSESSSSSGSSIQNRFDAAVLSVDATFNDGDHFTSNNIGGAWLNAYTRIDTSTATDWFLGASTQADDGRLFSIYIDKRCSVACPDSTLSSLMLVDNLTNIPGIIGGPHFNVAIWAAPTGEALRYTYDVTMFRKVPEPGSFALLGIGLLGIRVTRRRNSEMN</sequence>
<dbReference type="Pfam" id="PF07589">
    <property type="entry name" value="PEP-CTERM"/>
    <property type="match status" value="1"/>
</dbReference>
<accession>A0A841HI38</accession>
<evidence type="ECO:0000259" key="1">
    <source>
        <dbReference type="Pfam" id="PF07589"/>
    </source>
</evidence>
<dbReference type="EMBL" id="JACHHZ010000001">
    <property type="protein sequence ID" value="MBB6091852.1"/>
    <property type="molecule type" value="Genomic_DNA"/>
</dbReference>
<dbReference type="AlphaFoldDB" id="A0A841HI38"/>
<comment type="caution">
    <text evidence="2">The sequence shown here is derived from an EMBL/GenBank/DDBJ whole genome shotgun (WGS) entry which is preliminary data.</text>
</comment>
<reference evidence="2 3" key="1">
    <citation type="submission" date="2020-08" db="EMBL/GenBank/DDBJ databases">
        <title>Genomic Encyclopedia of Type Strains, Phase IV (KMG-IV): sequencing the most valuable type-strain genomes for metagenomic binning, comparative biology and taxonomic classification.</title>
        <authorList>
            <person name="Goeker M."/>
        </authorList>
    </citation>
    <scope>NUCLEOTIDE SEQUENCE [LARGE SCALE GENOMIC DNA]</scope>
    <source>
        <strain evidence="2 3">DSM 26723</strain>
    </source>
</reference>
<gene>
    <name evidence="2" type="ORF">HNQ60_000698</name>
</gene>
<name>A0A841HI38_9GAMM</name>
<dbReference type="NCBIfam" id="TIGR02595">
    <property type="entry name" value="PEP_CTERM"/>
    <property type="match status" value="1"/>
</dbReference>
<evidence type="ECO:0000313" key="2">
    <source>
        <dbReference type="EMBL" id="MBB6091852.1"/>
    </source>
</evidence>
<keyword evidence="3" id="KW-1185">Reference proteome</keyword>
<dbReference type="RefSeq" id="WP_184329623.1">
    <property type="nucleotide sequence ID" value="NZ_JACHHZ010000001.1"/>
</dbReference>
<feature type="domain" description="Ice-binding protein C-terminal" evidence="1">
    <location>
        <begin position="194"/>
        <end position="216"/>
    </location>
</feature>
<proteinExistence type="predicted"/>